<evidence type="ECO:0000313" key="3">
    <source>
        <dbReference type="Proteomes" id="UP000730739"/>
    </source>
</evidence>
<evidence type="ECO:0000313" key="2">
    <source>
        <dbReference type="EMBL" id="MBP2234455.1"/>
    </source>
</evidence>
<dbReference type="EMBL" id="JAGILA010000001">
    <property type="protein sequence ID" value="MBP2234455.1"/>
    <property type="molecule type" value="Genomic_DNA"/>
</dbReference>
<accession>A0ABS4QUY6</accession>
<reference evidence="2 3" key="1">
    <citation type="submission" date="2021-03" db="EMBL/GenBank/DDBJ databases">
        <title>Genomic Encyclopedia of Type Strains, Phase IV (KMG-IV): sequencing the most valuable type-strain genomes for metagenomic binning, comparative biology and taxonomic classification.</title>
        <authorList>
            <person name="Goeker M."/>
        </authorList>
    </citation>
    <scope>NUCLEOTIDE SEQUENCE [LARGE SCALE GENOMIC DNA]</scope>
    <source>
        <strain evidence="2 3">DSM 13372</strain>
    </source>
</reference>
<keyword evidence="1" id="KW-0812">Transmembrane</keyword>
<evidence type="ECO:0008006" key="4">
    <source>
        <dbReference type="Google" id="ProtNLM"/>
    </source>
</evidence>
<proteinExistence type="predicted"/>
<keyword evidence="1" id="KW-0472">Membrane</keyword>
<dbReference type="Proteomes" id="UP000730739">
    <property type="component" value="Unassembled WGS sequence"/>
</dbReference>
<keyword evidence="1" id="KW-1133">Transmembrane helix</keyword>
<protein>
    <recommendedName>
        <fullName evidence="4">Transcriptional regulator</fullName>
    </recommendedName>
</protein>
<keyword evidence="3" id="KW-1185">Reference proteome</keyword>
<name>A0ABS4QUY6_9HYPH</name>
<feature type="transmembrane region" description="Helical" evidence="1">
    <location>
        <begin position="318"/>
        <end position="341"/>
    </location>
</feature>
<comment type="caution">
    <text evidence="2">The sequence shown here is derived from an EMBL/GenBank/DDBJ whole genome shotgun (WGS) entry which is preliminary data.</text>
</comment>
<evidence type="ECO:0000256" key="1">
    <source>
        <dbReference type="SAM" id="Phobius"/>
    </source>
</evidence>
<organism evidence="2 3">
    <name type="scientific">Sinorhizobium kostiense</name>
    <dbReference type="NCBI Taxonomy" id="76747"/>
    <lineage>
        <taxon>Bacteria</taxon>
        <taxon>Pseudomonadati</taxon>
        <taxon>Pseudomonadota</taxon>
        <taxon>Alphaproteobacteria</taxon>
        <taxon>Hyphomicrobiales</taxon>
        <taxon>Rhizobiaceae</taxon>
        <taxon>Sinorhizobium/Ensifer group</taxon>
        <taxon>Sinorhizobium</taxon>
    </lineage>
</organism>
<gene>
    <name evidence="2" type="ORF">J2Z31_000945</name>
</gene>
<sequence>MVFDQKPEAITRYRLQRLSTEALVNEIREAVAADEFSDAEDLVRLGRELGHQIPPDVIASTVEPMADAVWRNSTGFAQGFIYGEVNSIPSILGAVAADYLVFGDVRDTYREGSKLLAGNEYDRFTLGASLFGIAMLAPGTGAFDAGASVLKNANKARKLSSKLATRLVRTAGEAIDVGALKRGLASTPPPEISFSGLPRLTKTLSQLTIDDARRLDFSKLDGALKEAWPIDASAIRRQFHGVLRLEAINELRAASSSISNIHNSAGLRSVFKTIERADSPAELRRYESLAKGMGNRTAGVIRLFGKGAIWIGDLLSQIVAAILMAIAWCFGALWTVLSFLLNLRRFFRSRAA</sequence>